<keyword evidence="2" id="KW-1185">Reference proteome</keyword>
<reference evidence="1" key="1">
    <citation type="submission" date="2021-01" db="EMBL/GenBank/DDBJ databases">
        <title>Phytophthora aleatoria, a newly-described species from Pinus radiata is distinct from Phytophthora cactorum isolates based on comparative genomics.</title>
        <authorList>
            <person name="Mcdougal R."/>
            <person name="Panda P."/>
            <person name="Williams N."/>
            <person name="Studholme D.J."/>
        </authorList>
    </citation>
    <scope>NUCLEOTIDE SEQUENCE</scope>
    <source>
        <strain evidence="1">NZFS 4037</strain>
    </source>
</reference>
<comment type="caution">
    <text evidence="1">The sequence shown here is derived from an EMBL/GenBank/DDBJ whole genome shotgun (WGS) entry which is preliminary data.</text>
</comment>
<dbReference type="EMBL" id="JAENGY010002135">
    <property type="protein sequence ID" value="KAG6945327.1"/>
    <property type="molecule type" value="Genomic_DNA"/>
</dbReference>
<sequence>MKHAVSRRFIESDRVGEGIFSGMDTNETAWVSIRPLNDGSKSRTLMEFCSRQVPVPYLTASTTDPAVKDFQKMMEDAVAENAQTVADKLEKLLRADVAVMPSPEYDLSTVR</sequence>
<accession>A0A8J5IIQ5</accession>
<evidence type="ECO:0000313" key="1">
    <source>
        <dbReference type="EMBL" id="KAG6945327.1"/>
    </source>
</evidence>
<evidence type="ECO:0000313" key="2">
    <source>
        <dbReference type="Proteomes" id="UP000709295"/>
    </source>
</evidence>
<name>A0A8J5IIQ5_9STRA</name>
<protein>
    <submittedName>
        <fullName evidence="1">Uncharacterized protein</fullName>
    </submittedName>
</protein>
<dbReference type="AlphaFoldDB" id="A0A8J5IIQ5"/>
<organism evidence="1 2">
    <name type="scientific">Phytophthora aleatoria</name>
    <dbReference type="NCBI Taxonomy" id="2496075"/>
    <lineage>
        <taxon>Eukaryota</taxon>
        <taxon>Sar</taxon>
        <taxon>Stramenopiles</taxon>
        <taxon>Oomycota</taxon>
        <taxon>Peronosporomycetes</taxon>
        <taxon>Peronosporales</taxon>
        <taxon>Peronosporaceae</taxon>
        <taxon>Phytophthora</taxon>
    </lineage>
</organism>
<dbReference type="Proteomes" id="UP000709295">
    <property type="component" value="Unassembled WGS sequence"/>
</dbReference>
<gene>
    <name evidence="1" type="ORF">JG688_00016605</name>
</gene>
<proteinExistence type="predicted"/>